<feature type="domain" description="EF-hand" evidence="3">
    <location>
        <begin position="96"/>
        <end position="131"/>
    </location>
</feature>
<dbReference type="CDD" id="cd00051">
    <property type="entry name" value="EFh"/>
    <property type="match status" value="1"/>
</dbReference>
<accession>A0ABD0YMH4</accession>
<sequence length="195" mass="22835">MFFAWISNIIGFFKGIMKSPIQKTPQCFVPQENYDQDGEIINRYLLRRELLGYERMAIDFDKNLLRTREDSYLQTQFEKLTKLRRVEDRYPKWDESVLSYLSNVFAIFDREGVGLIHREDFNSILLNLGDESPSEVRLGLFDRMDTDHDGWINFEEFYDCPPAVQHDLNTAADYDDWPVGEAGSDQRTQVGDDGP</sequence>
<evidence type="ECO:0000313" key="4">
    <source>
        <dbReference type="EMBL" id="KAL1132450.1"/>
    </source>
</evidence>
<feature type="region of interest" description="Disordered" evidence="2">
    <location>
        <begin position="175"/>
        <end position="195"/>
    </location>
</feature>
<dbReference type="SUPFAM" id="SSF47473">
    <property type="entry name" value="EF-hand"/>
    <property type="match status" value="1"/>
</dbReference>
<reference evidence="4 5" key="1">
    <citation type="submission" date="2024-07" db="EMBL/GenBank/DDBJ databases">
        <title>Chromosome-level genome assembly of the water stick insect Ranatra chinensis (Heteroptera: Nepidae).</title>
        <authorList>
            <person name="Liu X."/>
        </authorList>
    </citation>
    <scope>NUCLEOTIDE SEQUENCE [LARGE SCALE GENOMIC DNA]</scope>
    <source>
        <strain evidence="4">Cailab_2021Rc</strain>
        <tissue evidence="4">Muscle</tissue>
    </source>
</reference>
<evidence type="ECO:0000313" key="5">
    <source>
        <dbReference type="Proteomes" id="UP001558652"/>
    </source>
</evidence>
<organism evidence="4 5">
    <name type="scientific">Ranatra chinensis</name>
    <dbReference type="NCBI Taxonomy" id="642074"/>
    <lineage>
        <taxon>Eukaryota</taxon>
        <taxon>Metazoa</taxon>
        <taxon>Ecdysozoa</taxon>
        <taxon>Arthropoda</taxon>
        <taxon>Hexapoda</taxon>
        <taxon>Insecta</taxon>
        <taxon>Pterygota</taxon>
        <taxon>Neoptera</taxon>
        <taxon>Paraneoptera</taxon>
        <taxon>Hemiptera</taxon>
        <taxon>Heteroptera</taxon>
        <taxon>Panheteroptera</taxon>
        <taxon>Nepomorpha</taxon>
        <taxon>Nepidae</taxon>
        <taxon>Ranatrinae</taxon>
        <taxon>Ranatra</taxon>
    </lineage>
</organism>
<dbReference type="InterPro" id="IPR018247">
    <property type="entry name" value="EF_Hand_1_Ca_BS"/>
</dbReference>
<keyword evidence="5" id="KW-1185">Reference proteome</keyword>
<dbReference type="InterPro" id="IPR011992">
    <property type="entry name" value="EF-hand-dom_pair"/>
</dbReference>
<dbReference type="EMBL" id="JBFDAA010000005">
    <property type="protein sequence ID" value="KAL1132450.1"/>
    <property type="molecule type" value="Genomic_DNA"/>
</dbReference>
<keyword evidence="1" id="KW-0106">Calcium</keyword>
<gene>
    <name evidence="4" type="ORF">AAG570_010405</name>
</gene>
<dbReference type="Proteomes" id="UP001558652">
    <property type="component" value="Unassembled WGS sequence"/>
</dbReference>
<dbReference type="PROSITE" id="PS50222">
    <property type="entry name" value="EF_HAND_2"/>
    <property type="match status" value="2"/>
</dbReference>
<dbReference type="Gene3D" id="1.10.238.10">
    <property type="entry name" value="EF-hand"/>
    <property type="match status" value="1"/>
</dbReference>
<proteinExistence type="predicted"/>
<name>A0ABD0YMH4_9HEMI</name>
<dbReference type="InterPro" id="IPR002048">
    <property type="entry name" value="EF_hand_dom"/>
</dbReference>
<evidence type="ECO:0000259" key="3">
    <source>
        <dbReference type="PROSITE" id="PS50222"/>
    </source>
</evidence>
<feature type="domain" description="EF-hand" evidence="3">
    <location>
        <begin position="132"/>
        <end position="167"/>
    </location>
</feature>
<dbReference type="Pfam" id="PF13499">
    <property type="entry name" value="EF-hand_7"/>
    <property type="match status" value="1"/>
</dbReference>
<dbReference type="AlphaFoldDB" id="A0ABD0YMH4"/>
<dbReference type="PROSITE" id="PS00018">
    <property type="entry name" value="EF_HAND_1"/>
    <property type="match status" value="1"/>
</dbReference>
<evidence type="ECO:0000256" key="2">
    <source>
        <dbReference type="SAM" id="MobiDB-lite"/>
    </source>
</evidence>
<comment type="caution">
    <text evidence="4">The sequence shown here is derived from an EMBL/GenBank/DDBJ whole genome shotgun (WGS) entry which is preliminary data.</text>
</comment>
<evidence type="ECO:0000256" key="1">
    <source>
        <dbReference type="ARBA" id="ARBA00022837"/>
    </source>
</evidence>
<protein>
    <recommendedName>
        <fullName evidence="3">EF-hand domain-containing protein</fullName>
    </recommendedName>
</protein>